<dbReference type="Proteomes" id="UP000264820">
    <property type="component" value="Unplaced"/>
</dbReference>
<evidence type="ECO:0000313" key="2">
    <source>
        <dbReference type="Ensembl" id="ENSHCOP00000027109.1"/>
    </source>
</evidence>
<dbReference type="Pfam" id="PF00612">
    <property type="entry name" value="IQ"/>
    <property type="match status" value="1"/>
</dbReference>
<organism evidence="2 3">
    <name type="scientific">Hippocampus comes</name>
    <name type="common">Tiger tail seahorse</name>
    <dbReference type="NCBI Taxonomy" id="109280"/>
    <lineage>
        <taxon>Eukaryota</taxon>
        <taxon>Metazoa</taxon>
        <taxon>Chordata</taxon>
        <taxon>Craniata</taxon>
        <taxon>Vertebrata</taxon>
        <taxon>Euteleostomi</taxon>
        <taxon>Actinopterygii</taxon>
        <taxon>Neopterygii</taxon>
        <taxon>Teleostei</taxon>
        <taxon>Neoteleostei</taxon>
        <taxon>Acanthomorphata</taxon>
        <taxon>Syngnathiaria</taxon>
        <taxon>Syngnathiformes</taxon>
        <taxon>Syngnathoidei</taxon>
        <taxon>Syngnathidae</taxon>
        <taxon>Hippocampus</taxon>
    </lineage>
</organism>
<dbReference type="Ensembl" id="ENSHCOT00000027946.1">
    <property type="protein sequence ID" value="ENSHCOP00000027109.1"/>
    <property type="gene ID" value="ENSHCOG00000018655.1"/>
</dbReference>
<protein>
    <recommendedName>
        <fullName evidence="4">IQ motif containing K</fullName>
    </recommendedName>
</protein>
<dbReference type="PANTHER" id="PTHR34927:SF1">
    <property type="entry name" value="IQ DOMAIN-CONTAINING PROTEIN K"/>
    <property type="match status" value="1"/>
</dbReference>
<dbReference type="OMA" id="KFWAKQE"/>
<evidence type="ECO:0008006" key="4">
    <source>
        <dbReference type="Google" id="ProtNLM"/>
    </source>
</evidence>
<reference evidence="2" key="1">
    <citation type="submission" date="2025-08" db="UniProtKB">
        <authorList>
            <consortium name="Ensembl"/>
        </authorList>
    </citation>
    <scope>IDENTIFICATION</scope>
</reference>
<evidence type="ECO:0000313" key="3">
    <source>
        <dbReference type="Proteomes" id="UP000264820"/>
    </source>
</evidence>
<dbReference type="InterPro" id="IPR000048">
    <property type="entry name" value="IQ_motif_EF-hand-BS"/>
</dbReference>
<proteinExistence type="predicted"/>
<feature type="compositionally biased region" description="Low complexity" evidence="1">
    <location>
        <begin position="142"/>
        <end position="154"/>
    </location>
</feature>
<evidence type="ECO:0000256" key="1">
    <source>
        <dbReference type="SAM" id="MobiDB-lite"/>
    </source>
</evidence>
<dbReference type="PANTHER" id="PTHR34927">
    <property type="entry name" value="IQ DOMAIN-CONTAINING PROTEIN K"/>
    <property type="match status" value="1"/>
</dbReference>
<dbReference type="AlphaFoldDB" id="A0A3Q2ZKZ1"/>
<dbReference type="GeneTree" id="ENSGT00940000175613"/>
<name>A0A3Q2ZKZ1_HIPCM</name>
<feature type="region of interest" description="Disordered" evidence="1">
    <location>
        <begin position="132"/>
        <end position="154"/>
    </location>
</feature>
<dbReference type="PROSITE" id="PS50096">
    <property type="entry name" value="IQ"/>
    <property type="match status" value="1"/>
</dbReference>
<sequence length="154" mass="17941">YMEEKLFPVLVPALEAVLKEAERQGCLQVCSLHLTIGFFANVEFHNPRRQGQPPRQFNNIPFVRAWLSMHDEQAALIIQSFWRGYKVRAQPHVQELRQWQMNLRVTRDIPKAVSEFWARIEKRGERKRIDVDELDCAESAPRSRSSSTPTPSPT</sequence>
<dbReference type="STRING" id="109280.ENSHCOP00000027109"/>
<dbReference type="InterPro" id="IPR043408">
    <property type="entry name" value="IQCK"/>
</dbReference>
<reference evidence="2" key="2">
    <citation type="submission" date="2025-09" db="UniProtKB">
        <authorList>
            <consortium name="Ensembl"/>
        </authorList>
    </citation>
    <scope>IDENTIFICATION</scope>
</reference>
<dbReference type="CDD" id="cd23767">
    <property type="entry name" value="IQCD"/>
    <property type="match status" value="1"/>
</dbReference>
<accession>A0A3Q2ZKZ1</accession>
<keyword evidence="3" id="KW-1185">Reference proteome</keyword>
<dbReference type="Gene3D" id="1.20.5.190">
    <property type="match status" value="1"/>
</dbReference>